<dbReference type="PROSITE" id="PS00270">
    <property type="entry name" value="ENDOTHELIN"/>
    <property type="match status" value="2"/>
</dbReference>
<dbReference type="AlphaFoldDB" id="A0A670YRG0"/>
<keyword evidence="6" id="KW-1213">G-protein coupled receptor impairing toxin</keyword>
<organism evidence="9 10">
    <name type="scientific">Pseudonaja textilis</name>
    <name type="common">Eastern brown snake</name>
    <dbReference type="NCBI Taxonomy" id="8673"/>
    <lineage>
        <taxon>Eukaryota</taxon>
        <taxon>Metazoa</taxon>
        <taxon>Chordata</taxon>
        <taxon>Craniata</taxon>
        <taxon>Vertebrata</taxon>
        <taxon>Euteleostomi</taxon>
        <taxon>Lepidosauria</taxon>
        <taxon>Squamata</taxon>
        <taxon>Bifurcata</taxon>
        <taxon>Unidentata</taxon>
        <taxon>Episquamata</taxon>
        <taxon>Toxicofera</taxon>
        <taxon>Serpentes</taxon>
        <taxon>Colubroidea</taxon>
        <taxon>Elapidae</taxon>
        <taxon>Hydrophiinae</taxon>
        <taxon>Pseudonaja</taxon>
    </lineage>
</organism>
<evidence type="ECO:0000256" key="2">
    <source>
        <dbReference type="ARBA" id="ARBA00010959"/>
    </source>
</evidence>
<dbReference type="PANTHER" id="PTHR13874:SF9">
    <property type="entry name" value="ENDOTHELIN-2"/>
    <property type="match status" value="1"/>
</dbReference>
<dbReference type="GeneTree" id="ENSGT00950000183053"/>
<evidence type="ECO:0000259" key="8">
    <source>
        <dbReference type="SMART" id="SM00272"/>
    </source>
</evidence>
<accession>A0A670YRG0</accession>
<evidence type="ECO:0000313" key="10">
    <source>
        <dbReference type="Proteomes" id="UP000472273"/>
    </source>
</evidence>
<dbReference type="PANTHER" id="PTHR13874">
    <property type="entry name" value="ENDOTHELIN"/>
    <property type="match status" value="1"/>
</dbReference>
<dbReference type="Pfam" id="PF00322">
    <property type="entry name" value="Endothelin"/>
    <property type="match status" value="1"/>
</dbReference>
<dbReference type="InterPro" id="IPR019764">
    <property type="entry name" value="Endothelin_toxin_CS"/>
</dbReference>
<dbReference type="InterPro" id="IPR001928">
    <property type="entry name" value="Endothln-like_toxin"/>
</dbReference>
<keyword evidence="7" id="KW-0839">Vasoconstrictor</keyword>
<dbReference type="GO" id="GO:0005615">
    <property type="term" value="C:extracellular space"/>
    <property type="evidence" value="ECO:0007669"/>
    <property type="project" value="TreeGrafter"/>
</dbReference>
<evidence type="ECO:0000313" key="9">
    <source>
        <dbReference type="Ensembl" id="ENSPTXP00000014342.1"/>
    </source>
</evidence>
<keyword evidence="6" id="KW-0800">Toxin</keyword>
<feature type="domain" description="Endothelin-like toxin" evidence="8">
    <location>
        <begin position="78"/>
        <end position="99"/>
    </location>
</feature>
<keyword evidence="10" id="KW-1185">Reference proteome</keyword>
<evidence type="ECO:0000256" key="6">
    <source>
        <dbReference type="ARBA" id="ARBA00023259"/>
    </source>
</evidence>
<dbReference type="GO" id="GO:0005179">
    <property type="term" value="F:hormone activity"/>
    <property type="evidence" value="ECO:0007669"/>
    <property type="project" value="TreeGrafter"/>
</dbReference>
<dbReference type="Proteomes" id="UP000472273">
    <property type="component" value="Unplaced"/>
</dbReference>
<proteinExistence type="inferred from homology"/>
<dbReference type="Ensembl" id="ENSPTXT00000014794.1">
    <property type="protein sequence ID" value="ENSPTXP00000014342.1"/>
    <property type="gene ID" value="ENSPTXG00000009942.1"/>
</dbReference>
<reference evidence="9" key="1">
    <citation type="submission" date="2025-08" db="UniProtKB">
        <authorList>
            <consortium name="Ensembl"/>
        </authorList>
    </citation>
    <scope>IDENTIFICATION</scope>
</reference>
<name>A0A670YRG0_PSETE</name>
<evidence type="ECO:0000256" key="1">
    <source>
        <dbReference type="ARBA" id="ARBA00004613"/>
    </source>
</evidence>
<keyword evidence="3" id="KW-0964">Secreted</keyword>
<dbReference type="InterPro" id="IPR020475">
    <property type="entry name" value="Endothelin"/>
</dbReference>
<feature type="domain" description="Endothelin-like toxin" evidence="8">
    <location>
        <begin position="32"/>
        <end position="53"/>
    </location>
</feature>
<keyword evidence="4" id="KW-0123">Cardiotoxin</keyword>
<dbReference type="GO" id="GO:0019229">
    <property type="term" value="P:regulation of vasoconstriction"/>
    <property type="evidence" value="ECO:0007669"/>
    <property type="project" value="InterPro"/>
</dbReference>
<dbReference type="PRINTS" id="PR00365">
    <property type="entry name" value="ENDOTHELIN"/>
</dbReference>
<dbReference type="GO" id="GO:0003100">
    <property type="term" value="P:regulation of systemic arterial blood pressure by endothelin"/>
    <property type="evidence" value="ECO:0007669"/>
    <property type="project" value="TreeGrafter"/>
</dbReference>
<evidence type="ECO:0000256" key="3">
    <source>
        <dbReference type="ARBA" id="ARBA00022525"/>
    </source>
</evidence>
<keyword evidence="5" id="KW-0838">Vasoactive</keyword>
<evidence type="ECO:0000256" key="5">
    <source>
        <dbReference type="ARBA" id="ARBA00022858"/>
    </source>
</evidence>
<sequence>ALSVHEGADLICQAAAESDLLANNSRHQRTKRCSCTSWMDKECIYFCHLGIIWINTPSHSVPYGLGSLPTRHKRSLRRCACSHFKDNFCTTFCHGNPQNIKPIQGSKDTNSIPGIKVHRRNQEGNVTSKQCKSRYWMDIHQEAGIKAIPALE</sequence>
<protein>
    <submittedName>
        <fullName evidence="9">Endothelin 2</fullName>
    </submittedName>
</protein>
<dbReference type="SMART" id="SM00272">
    <property type="entry name" value="END"/>
    <property type="match status" value="2"/>
</dbReference>
<dbReference type="GO" id="GO:0006874">
    <property type="term" value="P:intracellular calcium ion homeostasis"/>
    <property type="evidence" value="ECO:0007669"/>
    <property type="project" value="TreeGrafter"/>
</dbReference>
<dbReference type="GO" id="GO:0031708">
    <property type="term" value="F:endothelin B receptor binding"/>
    <property type="evidence" value="ECO:0007669"/>
    <property type="project" value="TreeGrafter"/>
</dbReference>
<comment type="subcellular location">
    <subcellularLocation>
        <location evidence="1">Secreted</location>
    </subcellularLocation>
</comment>
<comment type="similarity">
    <text evidence="2">Belongs to the endothelin/sarafotoxin family.</text>
</comment>
<evidence type="ECO:0000256" key="7">
    <source>
        <dbReference type="ARBA" id="ARBA00023322"/>
    </source>
</evidence>
<evidence type="ECO:0000256" key="4">
    <source>
        <dbReference type="ARBA" id="ARBA00022582"/>
    </source>
</evidence>
<reference evidence="9" key="2">
    <citation type="submission" date="2025-09" db="UniProtKB">
        <authorList>
            <consortium name="Ensembl"/>
        </authorList>
    </citation>
    <scope>IDENTIFICATION</scope>
</reference>
<dbReference type="GO" id="GO:0014826">
    <property type="term" value="P:vein smooth muscle contraction"/>
    <property type="evidence" value="ECO:0007669"/>
    <property type="project" value="TreeGrafter"/>
</dbReference>